<reference evidence="3 4" key="1">
    <citation type="submission" date="2014-05" db="EMBL/GenBank/DDBJ databases">
        <title>Draft genome sequence of a rare smut relative, Tilletiaria anomala UBC 951.</title>
        <authorList>
            <consortium name="DOE Joint Genome Institute"/>
            <person name="Toome M."/>
            <person name="Kuo A."/>
            <person name="Henrissat B."/>
            <person name="Lipzen A."/>
            <person name="Tritt A."/>
            <person name="Yoshinaga Y."/>
            <person name="Zane M."/>
            <person name="Barry K."/>
            <person name="Grigoriev I.V."/>
            <person name="Spatafora J.W."/>
            <person name="Aimea M.C."/>
        </authorList>
    </citation>
    <scope>NUCLEOTIDE SEQUENCE [LARGE SCALE GENOMIC DNA]</scope>
    <source>
        <strain evidence="3 4">UBC 951</strain>
    </source>
</reference>
<dbReference type="Pfam" id="PF10282">
    <property type="entry name" value="Lactonase"/>
    <property type="match status" value="1"/>
</dbReference>
<dbReference type="GeneID" id="25263117"/>
<dbReference type="InterPro" id="IPR015943">
    <property type="entry name" value="WD40/YVTN_repeat-like_dom_sf"/>
</dbReference>
<dbReference type="Proteomes" id="UP000027361">
    <property type="component" value="Unassembled WGS sequence"/>
</dbReference>
<keyword evidence="4" id="KW-1185">Reference proteome</keyword>
<dbReference type="SUPFAM" id="SSF75011">
    <property type="entry name" value="3-carboxy-cis,cis-mucoante lactonizing enzyme"/>
    <property type="match status" value="1"/>
</dbReference>
<accession>A0A066WN60</accession>
<evidence type="ECO:0000256" key="2">
    <source>
        <dbReference type="SAM" id="MobiDB-lite"/>
    </source>
</evidence>
<dbReference type="HOGENOM" id="CLU_052062_0_0_1"/>
<dbReference type="EMBL" id="JMSN01000010">
    <property type="protein sequence ID" value="KDN52414.1"/>
    <property type="molecule type" value="Genomic_DNA"/>
</dbReference>
<comment type="caution">
    <text evidence="3">The sequence shown here is derived from an EMBL/GenBank/DDBJ whole genome shotgun (WGS) entry which is preliminary data.</text>
</comment>
<organism evidence="3 4">
    <name type="scientific">Tilletiaria anomala (strain ATCC 24038 / CBS 436.72 / UBC 951)</name>
    <dbReference type="NCBI Taxonomy" id="1037660"/>
    <lineage>
        <taxon>Eukaryota</taxon>
        <taxon>Fungi</taxon>
        <taxon>Dikarya</taxon>
        <taxon>Basidiomycota</taxon>
        <taxon>Ustilaginomycotina</taxon>
        <taxon>Exobasidiomycetes</taxon>
        <taxon>Georgefischeriales</taxon>
        <taxon>Tilletiariaceae</taxon>
        <taxon>Tilletiaria</taxon>
    </lineage>
</organism>
<sequence length="413" mass="44775">MLAVTRASSVCPRFRHLITGTFNTSFLHLLAYDTLNKALFVSRSIEAQGPHQFLAVGRTAQSDDRPDLLYATTWASPPSLSAWRVTGLDDQAGSVTSPSYNVPPGPSRFLYSAGGPTGEVHSLDPSSGALLSKEQELNFLPDPSPFALAQADKTRRALRYGAHNLDVARNGVAYVADLGRNAILAYKVDKKDGTLQLLSETRSPRQGDGPRHVVPSPDGKLIFSVTEHTSYVDVFRVPSSSQAVAQNMGKLEYLQSLDLLPDRVQRADYRGDTVRLSPDGHSVIASTRGKTRATKGIIRAWRLSQSGQSDQPVVSEPLCTYETPTSGGKANAVEFAMRYESGFAASSDAERESSSSRVKDLAVLTDDEQGWLWILEWNGQDLKEVAKTKLPGKGKNDAGDDADEGASHAVWLS</sequence>
<evidence type="ECO:0000256" key="1">
    <source>
        <dbReference type="ARBA" id="ARBA00005564"/>
    </source>
</evidence>
<dbReference type="InParanoid" id="A0A066WN60"/>
<dbReference type="OrthoDB" id="1715191at2759"/>
<dbReference type="OMA" id="YATTWAS"/>
<evidence type="ECO:0000313" key="4">
    <source>
        <dbReference type="Proteomes" id="UP000027361"/>
    </source>
</evidence>
<dbReference type="Gene3D" id="2.130.10.10">
    <property type="entry name" value="YVTN repeat-like/Quinoprotein amine dehydrogenase"/>
    <property type="match status" value="1"/>
</dbReference>
<protein>
    <submittedName>
        <fullName evidence="3">3-carboxy-cis,cis-mucoante lactonizing enzyme</fullName>
    </submittedName>
</protein>
<comment type="similarity">
    <text evidence="1">Belongs to the cycloisomerase 2 family.</text>
</comment>
<dbReference type="PANTHER" id="PTHR30344">
    <property type="entry name" value="6-PHOSPHOGLUCONOLACTONASE-RELATED"/>
    <property type="match status" value="1"/>
</dbReference>
<proteinExistence type="inferred from homology"/>
<dbReference type="InterPro" id="IPR050282">
    <property type="entry name" value="Cycloisomerase_2"/>
</dbReference>
<evidence type="ECO:0000313" key="3">
    <source>
        <dbReference type="EMBL" id="KDN52414.1"/>
    </source>
</evidence>
<dbReference type="InterPro" id="IPR019405">
    <property type="entry name" value="Lactonase_7-beta_prop"/>
</dbReference>
<gene>
    <name evidence="3" type="ORF">K437DRAFT_243620</name>
</gene>
<dbReference type="PANTHER" id="PTHR30344:SF4">
    <property type="entry name" value="CYCLASE, PUTATIVE (AFU_ORTHOLOGUE AFUA_6G11580)-RELATED"/>
    <property type="match status" value="1"/>
</dbReference>
<dbReference type="GO" id="GO:0017057">
    <property type="term" value="F:6-phosphogluconolactonase activity"/>
    <property type="evidence" value="ECO:0007669"/>
    <property type="project" value="TreeGrafter"/>
</dbReference>
<dbReference type="AlphaFoldDB" id="A0A066WN60"/>
<dbReference type="RefSeq" id="XP_013245272.1">
    <property type="nucleotide sequence ID" value="XM_013389818.1"/>
</dbReference>
<name>A0A066WN60_TILAU</name>
<feature type="region of interest" description="Disordered" evidence="2">
    <location>
        <begin position="388"/>
        <end position="413"/>
    </location>
</feature>